<dbReference type="PANTHER" id="PTHR30146:SF153">
    <property type="entry name" value="LACTOSE OPERON REPRESSOR"/>
    <property type="match status" value="1"/>
</dbReference>
<dbReference type="SMART" id="SM00354">
    <property type="entry name" value="HTH_LACI"/>
    <property type="match status" value="1"/>
</dbReference>
<sequence>MAGFDGTTGNDHDVGVTRRSSTTPSIRDVAATAGVSYQTVSRVLNDSPRVNAGTRSHVLEVIARLGYRPNRAARALGSGLSNSVTVVIANTTLYGYAATLQGIEEAARSEGFAVGVRVVESDGPVDVRHAVEHVSDPDAGGVVVIAFDTAGAEVLRALPAKVPAVAATEAGGLTGVSRSMIFLDERQAAADATGHLLDLGHHTVHHVAIPSESGTSARRAGWRTALEDAGALVPEVLTAGWDVRSAYEAGVRLAADTAVTAVLCGNDDTALAVRRALYEAGRDVPGDVSIIGFDDVPGAAYWTPALTTVRMDFVALGRACLTAIAAELAGEPQPPLALAPPSLVIRESTAPRRNN</sequence>
<dbReference type="EMBL" id="FWYC01000003">
    <property type="protein sequence ID" value="SMC50908.1"/>
    <property type="molecule type" value="Genomic_DNA"/>
</dbReference>
<dbReference type="Pfam" id="PF13377">
    <property type="entry name" value="Peripla_BP_3"/>
    <property type="match status" value="1"/>
</dbReference>
<accession>A0A1W1ZS77</accession>
<organism evidence="6 7">
    <name type="scientific">Lentzea albidocapillata</name>
    <dbReference type="NCBI Taxonomy" id="40571"/>
    <lineage>
        <taxon>Bacteria</taxon>
        <taxon>Bacillati</taxon>
        <taxon>Actinomycetota</taxon>
        <taxon>Actinomycetes</taxon>
        <taxon>Pseudonocardiales</taxon>
        <taxon>Pseudonocardiaceae</taxon>
        <taxon>Lentzea</taxon>
    </lineage>
</organism>
<dbReference type="SUPFAM" id="SSF53822">
    <property type="entry name" value="Periplasmic binding protein-like I"/>
    <property type="match status" value="1"/>
</dbReference>
<reference evidence="7" key="1">
    <citation type="submission" date="2017-04" db="EMBL/GenBank/DDBJ databases">
        <authorList>
            <person name="Varghese N."/>
            <person name="Submissions S."/>
        </authorList>
    </citation>
    <scope>NUCLEOTIDE SEQUENCE [LARGE SCALE GENOMIC DNA]</scope>
    <source>
        <strain evidence="7">DSM 44073</strain>
    </source>
</reference>
<dbReference type="InterPro" id="IPR028082">
    <property type="entry name" value="Peripla_BP_I"/>
</dbReference>
<name>A0A1W1ZS77_9PSEU</name>
<keyword evidence="7" id="KW-1185">Reference proteome</keyword>
<protein>
    <submittedName>
        <fullName evidence="6">Transcriptional regulator, LacI family</fullName>
    </submittedName>
</protein>
<dbReference type="PROSITE" id="PS00356">
    <property type="entry name" value="HTH_LACI_1"/>
    <property type="match status" value="1"/>
</dbReference>
<proteinExistence type="predicted"/>
<dbReference type="PANTHER" id="PTHR30146">
    <property type="entry name" value="LACI-RELATED TRANSCRIPTIONAL REPRESSOR"/>
    <property type="match status" value="1"/>
</dbReference>
<keyword evidence="1" id="KW-0805">Transcription regulation</keyword>
<dbReference type="GO" id="GO:0003700">
    <property type="term" value="F:DNA-binding transcription factor activity"/>
    <property type="evidence" value="ECO:0007669"/>
    <property type="project" value="TreeGrafter"/>
</dbReference>
<dbReference type="GO" id="GO:0000976">
    <property type="term" value="F:transcription cis-regulatory region binding"/>
    <property type="evidence" value="ECO:0007669"/>
    <property type="project" value="TreeGrafter"/>
</dbReference>
<dbReference type="PROSITE" id="PS50932">
    <property type="entry name" value="HTH_LACI_2"/>
    <property type="match status" value="1"/>
</dbReference>
<evidence type="ECO:0000313" key="7">
    <source>
        <dbReference type="Proteomes" id="UP000192840"/>
    </source>
</evidence>
<dbReference type="CDD" id="cd01574">
    <property type="entry name" value="PBP1_LacI"/>
    <property type="match status" value="1"/>
</dbReference>
<evidence type="ECO:0000256" key="4">
    <source>
        <dbReference type="SAM" id="MobiDB-lite"/>
    </source>
</evidence>
<evidence type="ECO:0000256" key="2">
    <source>
        <dbReference type="ARBA" id="ARBA00023125"/>
    </source>
</evidence>
<dbReference type="Proteomes" id="UP000192840">
    <property type="component" value="Unassembled WGS sequence"/>
</dbReference>
<feature type="domain" description="HTH lacI-type" evidence="5">
    <location>
        <begin position="24"/>
        <end position="78"/>
    </location>
</feature>
<keyword evidence="3" id="KW-0804">Transcription</keyword>
<dbReference type="Gene3D" id="3.40.50.2300">
    <property type="match status" value="2"/>
</dbReference>
<dbReference type="CDD" id="cd01392">
    <property type="entry name" value="HTH_LacI"/>
    <property type="match status" value="1"/>
</dbReference>
<dbReference type="SUPFAM" id="SSF47413">
    <property type="entry name" value="lambda repressor-like DNA-binding domains"/>
    <property type="match status" value="1"/>
</dbReference>
<dbReference type="PRINTS" id="PR00036">
    <property type="entry name" value="HTHLACI"/>
</dbReference>
<evidence type="ECO:0000256" key="1">
    <source>
        <dbReference type="ARBA" id="ARBA00023015"/>
    </source>
</evidence>
<gene>
    <name evidence="6" type="ORF">SAMN05660733_00175</name>
</gene>
<dbReference type="Pfam" id="PF00356">
    <property type="entry name" value="LacI"/>
    <property type="match status" value="1"/>
</dbReference>
<dbReference type="InterPro" id="IPR010982">
    <property type="entry name" value="Lambda_DNA-bd_dom_sf"/>
</dbReference>
<evidence type="ECO:0000259" key="5">
    <source>
        <dbReference type="PROSITE" id="PS50932"/>
    </source>
</evidence>
<dbReference type="eggNOG" id="COG1609">
    <property type="taxonomic scope" value="Bacteria"/>
</dbReference>
<dbReference type="InterPro" id="IPR000843">
    <property type="entry name" value="HTH_LacI"/>
</dbReference>
<dbReference type="Gene3D" id="1.10.260.40">
    <property type="entry name" value="lambda repressor-like DNA-binding domains"/>
    <property type="match status" value="1"/>
</dbReference>
<evidence type="ECO:0000313" key="6">
    <source>
        <dbReference type="EMBL" id="SMC50908.1"/>
    </source>
</evidence>
<feature type="region of interest" description="Disordered" evidence="4">
    <location>
        <begin position="1"/>
        <end position="25"/>
    </location>
</feature>
<dbReference type="InterPro" id="IPR046335">
    <property type="entry name" value="LacI/GalR-like_sensor"/>
</dbReference>
<keyword evidence="2" id="KW-0238">DNA-binding</keyword>
<evidence type="ECO:0000256" key="3">
    <source>
        <dbReference type="ARBA" id="ARBA00023163"/>
    </source>
</evidence>
<dbReference type="STRING" id="40571.SAMN05660733_00175"/>
<dbReference type="AlphaFoldDB" id="A0A1W1ZS77"/>